<reference evidence="7 8" key="1">
    <citation type="submission" date="2018-03" db="EMBL/GenBank/DDBJ databases">
        <title>Genomic Encyclopedia of Type Strains, Phase III (KMG-III): the genomes of soil and plant-associated and newly described type strains.</title>
        <authorList>
            <person name="Whitman W."/>
        </authorList>
    </citation>
    <scope>NUCLEOTIDE SEQUENCE [LARGE SCALE GENOMIC DNA]</scope>
    <source>
        <strain evidence="7 8">CGMCC 1.07653</strain>
    </source>
</reference>
<dbReference type="PANTHER" id="PTHR35526:SF3">
    <property type="entry name" value="ANTI-SIGMA-F FACTOR RSBW"/>
    <property type="match status" value="1"/>
</dbReference>
<sequence>MPSAQKVIKVTGQKEYEDARKSARTWLLDHLAEAPQFEMAVNEAMNNAVVHGMGHGADIVMIELTALQSEVKVTVSDNGIGFEPPASLFEEGHDQAGDMLQCAANEMWERGRGLWMMKAMSDHLHIHGRGNKVTLIKYKNSSFTNDS</sequence>
<dbReference type="GO" id="GO:0005524">
    <property type="term" value="F:ATP binding"/>
    <property type="evidence" value="ECO:0007669"/>
    <property type="project" value="UniProtKB-KW"/>
</dbReference>
<keyword evidence="2" id="KW-0808">Transferase</keyword>
<evidence type="ECO:0000313" key="7">
    <source>
        <dbReference type="EMBL" id="PSL47022.1"/>
    </source>
</evidence>
<dbReference type="Proteomes" id="UP000242310">
    <property type="component" value="Unassembled WGS sequence"/>
</dbReference>
<name>A0A2P8HLC1_9BACI</name>
<feature type="domain" description="Histidine kinase/HSP90-like ATPase" evidence="6">
    <location>
        <begin position="32"/>
        <end position="137"/>
    </location>
</feature>
<dbReference type="GO" id="GO:0004674">
    <property type="term" value="F:protein serine/threonine kinase activity"/>
    <property type="evidence" value="ECO:0007669"/>
    <property type="project" value="UniProtKB-KW"/>
</dbReference>
<keyword evidence="1" id="KW-0723">Serine/threonine-protein kinase</keyword>
<dbReference type="Pfam" id="PF13581">
    <property type="entry name" value="HATPase_c_2"/>
    <property type="match status" value="1"/>
</dbReference>
<dbReference type="CDD" id="cd16936">
    <property type="entry name" value="HATPase_RsbW-like"/>
    <property type="match status" value="1"/>
</dbReference>
<dbReference type="SUPFAM" id="SSF55874">
    <property type="entry name" value="ATPase domain of HSP90 chaperone/DNA topoisomerase II/histidine kinase"/>
    <property type="match status" value="1"/>
</dbReference>
<dbReference type="RefSeq" id="WP_106588342.1">
    <property type="nucleotide sequence ID" value="NZ_PYAV01000005.1"/>
</dbReference>
<evidence type="ECO:0000256" key="2">
    <source>
        <dbReference type="ARBA" id="ARBA00022679"/>
    </source>
</evidence>
<gene>
    <name evidence="7" type="ORF">B0H94_105177</name>
</gene>
<protein>
    <submittedName>
        <fullName evidence="7">Anti-sigma regulatory factor (Ser/Thr protein kinase)</fullName>
    </submittedName>
</protein>
<dbReference type="OrthoDB" id="2883129at2"/>
<dbReference type="InterPro" id="IPR003594">
    <property type="entry name" value="HATPase_dom"/>
</dbReference>
<proteinExistence type="predicted"/>
<keyword evidence="5" id="KW-0067">ATP-binding</keyword>
<dbReference type="Gene3D" id="3.30.565.10">
    <property type="entry name" value="Histidine kinase-like ATPase, C-terminal domain"/>
    <property type="match status" value="1"/>
</dbReference>
<accession>A0A2P8HLC1</accession>
<dbReference type="AlphaFoldDB" id="A0A2P8HLC1"/>
<evidence type="ECO:0000256" key="1">
    <source>
        <dbReference type="ARBA" id="ARBA00022527"/>
    </source>
</evidence>
<comment type="caution">
    <text evidence="7">The sequence shown here is derived from an EMBL/GenBank/DDBJ whole genome shotgun (WGS) entry which is preliminary data.</text>
</comment>
<evidence type="ECO:0000259" key="6">
    <source>
        <dbReference type="Pfam" id="PF13581"/>
    </source>
</evidence>
<dbReference type="InterPro" id="IPR050267">
    <property type="entry name" value="Anti-sigma-factor_SerPK"/>
</dbReference>
<keyword evidence="8" id="KW-1185">Reference proteome</keyword>
<dbReference type="InterPro" id="IPR036890">
    <property type="entry name" value="HATPase_C_sf"/>
</dbReference>
<evidence type="ECO:0000256" key="3">
    <source>
        <dbReference type="ARBA" id="ARBA00022741"/>
    </source>
</evidence>
<evidence type="ECO:0000256" key="4">
    <source>
        <dbReference type="ARBA" id="ARBA00022777"/>
    </source>
</evidence>
<evidence type="ECO:0000256" key="5">
    <source>
        <dbReference type="ARBA" id="ARBA00022840"/>
    </source>
</evidence>
<dbReference type="PANTHER" id="PTHR35526">
    <property type="entry name" value="ANTI-SIGMA-F FACTOR RSBW-RELATED"/>
    <property type="match status" value="1"/>
</dbReference>
<dbReference type="EMBL" id="PYAV01000005">
    <property type="protein sequence ID" value="PSL47022.1"/>
    <property type="molecule type" value="Genomic_DNA"/>
</dbReference>
<evidence type="ECO:0000313" key="8">
    <source>
        <dbReference type="Proteomes" id="UP000242310"/>
    </source>
</evidence>
<keyword evidence="4 7" id="KW-0418">Kinase</keyword>
<organism evidence="7 8">
    <name type="scientific">Salsuginibacillus halophilus</name>
    <dbReference type="NCBI Taxonomy" id="517424"/>
    <lineage>
        <taxon>Bacteria</taxon>
        <taxon>Bacillati</taxon>
        <taxon>Bacillota</taxon>
        <taxon>Bacilli</taxon>
        <taxon>Bacillales</taxon>
        <taxon>Bacillaceae</taxon>
        <taxon>Salsuginibacillus</taxon>
    </lineage>
</organism>
<keyword evidence="3" id="KW-0547">Nucleotide-binding</keyword>